<name>A0A9N9AZ47_9GLOM</name>
<proteinExistence type="predicted"/>
<sequence>MKNFGKEIEQLVLEWERNVRAKHKSDVLYVDDPLLVIEWNETGLQQRGIQKIAMLNRCPLIPCSRFLRVESLFFVVKTGSVGALQRIQFIINVLQDTYLQRHVPTLGRIYQMVAQKNNMLWKLSNLIRCLIFDYTM</sequence>
<evidence type="ECO:0000313" key="1">
    <source>
        <dbReference type="EMBL" id="CAG8550234.1"/>
    </source>
</evidence>
<reference evidence="1" key="1">
    <citation type="submission" date="2021-06" db="EMBL/GenBank/DDBJ databases">
        <authorList>
            <person name="Kallberg Y."/>
            <person name="Tangrot J."/>
            <person name="Rosling A."/>
        </authorList>
    </citation>
    <scope>NUCLEOTIDE SEQUENCE</scope>
    <source>
        <strain evidence="1">MT106</strain>
    </source>
</reference>
<keyword evidence="2" id="KW-1185">Reference proteome</keyword>
<dbReference type="OrthoDB" id="2305053at2759"/>
<dbReference type="EMBL" id="CAJVPL010001062">
    <property type="protein sequence ID" value="CAG8550234.1"/>
    <property type="molecule type" value="Genomic_DNA"/>
</dbReference>
<organism evidence="1 2">
    <name type="scientific">Ambispora gerdemannii</name>
    <dbReference type="NCBI Taxonomy" id="144530"/>
    <lineage>
        <taxon>Eukaryota</taxon>
        <taxon>Fungi</taxon>
        <taxon>Fungi incertae sedis</taxon>
        <taxon>Mucoromycota</taxon>
        <taxon>Glomeromycotina</taxon>
        <taxon>Glomeromycetes</taxon>
        <taxon>Archaeosporales</taxon>
        <taxon>Ambisporaceae</taxon>
        <taxon>Ambispora</taxon>
    </lineage>
</organism>
<accession>A0A9N9AZ47</accession>
<evidence type="ECO:0000313" key="2">
    <source>
        <dbReference type="Proteomes" id="UP000789831"/>
    </source>
</evidence>
<comment type="caution">
    <text evidence="1">The sequence shown here is derived from an EMBL/GenBank/DDBJ whole genome shotgun (WGS) entry which is preliminary data.</text>
</comment>
<dbReference type="Proteomes" id="UP000789831">
    <property type="component" value="Unassembled WGS sequence"/>
</dbReference>
<protein>
    <submittedName>
        <fullName evidence="1">2734_t:CDS:1</fullName>
    </submittedName>
</protein>
<dbReference type="AlphaFoldDB" id="A0A9N9AZ47"/>
<gene>
    <name evidence="1" type="ORF">AGERDE_LOCUS6629</name>
</gene>